<dbReference type="HOGENOM" id="CLU_021126_3_0_1"/>
<dbReference type="Gene3D" id="3.90.530.10">
    <property type="entry name" value="XPA C-terminal domain"/>
    <property type="match status" value="1"/>
</dbReference>
<keyword evidence="13" id="KW-0406">Ion transport</keyword>
<keyword evidence="10" id="KW-0864">Zinc transport</keyword>
<evidence type="ECO:0000256" key="7">
    <source>
        <dbReference type="ARBA" id="ARBA00022692"/>
    </source>
</evidence>
<dbReference type="GO" id="GO:0008324">
    <property type="term" value="F:monoatomic cation transmembrane transporter activity"/>
    <property type="evidence" value="ECO:0007669"/>
    <property type="project" value="InterPro"/>
</dbReference>
<dbReference type="GO" id="GO:0015297">
    <property type="term" value="F:antiporter activity"/>
    <property type="evidence" value="ECO:0007669"/>
    <property type="project" value="UniProtKB-KW"/>
</dbReference>
<evidence type="ECO:0000256" key="1">
    <source>
        <dbReference type="ARBA" id="ARBA00004123"/>
    </source>
</evidence>
<evidence type="ECO:0000313" key="26">
    <source>
        <dbReference type="Proteomes" id="UP000015101"/>
    </source>
</evidence>
<sequence>MKTDFSKVYTENIFIPMSRAMNEFLLESSELDSLPKYTRRSPYPERDNITVFKRVDLEKRAIDKWGSLENLTLQKDFLKKRQDRARRRLYLFRQSFIHSFSQSFIHSFIPSSKVVLTAVGWFVVVVLSFNALNCLMKLVAWMHTGSHSMFAELVHSMADTINQIILAVGIRQSLKEPDVNHPYGWAKFRNVSSLISGVGIFCVGAGLSFYHGITGLIDPAEPSSLYWALRTLGGSFLLEGGTLVVALRELKHGSEKAKVPLPEYITRSIDPTTNVVLLEDSAAVLGIIIAGTCISITQITGHYLADAIGSLLIGTLLGGVASFIIYTNTAALVGKSIPAERRQALVKELESDRMIRTLIDVKATEAGGKFVRFKAEVDFDGKEVTRYYLEDIDMEKLLQDIKAIQSVEDAETFMLRHGENIVDTLGGAVDRIEKNLKKKHPEIRHVDLEQL</sequence>
<evidence type="ECO:0000256" key="8">
    <source>
        <dbReference type="ARBA" id="ARBA00022824"/>
    </source>
</evidence>
<reference evidence="26" key="1">
    <citation type="submission" date="2012-12" db="EMBL/GenBank/DDBJ databases">
        <authorList>
            <person name="Hellsten U."/>
            <person name="Grimwood J."/>
            <person name="Chapman J.A."/>
            <person name="Shapiro H."/>
            <person name="Aerts A."/>
            <person name="Otillar R.P."/>
            <person name="Terry A.Y."/>
            <person name="Boore J.L."/>
            <person name="Simakov O."/>
            <person name="Marletaz F."/>
            <person name="Cho S.-J."/>
            <person name="Edsinger-Gonzales E."/>
            <person name="Havlak P."/>
            <person name="Kuo D.-H."/>
            <person name="Larsson T."/>
            <person name="Lv J."/>
            <person name="Arendt D."/>
            <person name="Savage R."/>
            <person name="Osoegawa K."/>
            <person name="de Jong P."/>
            <person name="Lindberg D.R."/>
            <person name="Seaver E.C."/>
            <person name="Weisblat D.A."/>
            <person name="Putnam N.H."/>
            <person name="Grigoriev I.V."/>
            <person name="Rokhsar D.S."/>
        </authorList>
    </citation>
    <scope>NUCLEOTIDE SEQUENCE</scope>
</reference>
<dbReference type="PANTHER" id="PTHR13414:SF9">
    <property type="entry name" value="PROTON-COUPLED ZINC ANTIPORTER SLC30A9, MITOCHONDRIAL"/>
    <property type="match status" value="1"/>
</dbReference>
<dbReference type="AlphaFoldDB" id="T1EGG9"/>
<evidence type="ECO:0000256" key="18">
    <source>
        <dbReference type="ARBA" id="ARBA00033405"/>
    </source>
</evidence>
<evidence type="ECO:0000256" key="21">
    <source>
        <dbReference type="ARBA" id="ARBA00048349"/>
    </source>
</evidence>
<evidence type="ECO:0000256" key="20">
    <source>
        <dbReference type="ARBA" id="ARBA00034922"/>
    </source>
</evidence>
<dbReference type="SUPFAM" id="SSF161111">
    <property type="entry name" value="Cation efflux protein transmembrane domain-like"/>
    <property type="match status" value="1"/>
</dbReference>
<evidence type="ECO:0000256" key="19">
    <source>
        <dbReference type="ARBA" id="ARBA00034845"/>
    </source>
</evidence>
<dbReference type="Gene3D" id="1.20.1510.10">
    <property type="entry name" value="Cation efflux protein transmembrane domain"/>
    <property type="match status" value="1"/>
</dbReference>
<dbReference type="KEGG" id="hro:HELRODRAFT_116663"/>
<dbReference type="EMBL" id="AMQM01008471">
    <property type="status" value="NOT_ANNOTATED_CDS"/>
    <property type="molecule type" value="Genomic_DNA"/>
</dbReference>
<feature type="transmembrane region" description="Helical" evidence="22">
    <location>
        <begin position="282"/>
        <end position="305"/>
    </location>
</feature>
<comment type="catalytic activity">
    <reaction evidence="21">
        <text>Zn(2+)(in) + 2 H(+)(out) = Zn(2+)(out) + 2 H(+)(in)</text>
        <dbReference type="Rhea" id="RHEA:72627"/>
        <dbReference type="ChEBI" id="CHEBI:15378"/>
        <dbReference type="ChEBI" id="CHEBI:29105"/>
    </reaction>
</comment>
<dbReference type="Proteomes" id="UP000015101">
    <property type="component" value="Unassembled WGS sequence"/>
</dbReference>
<dbReference type="SUPFAM" id="SSF46955">
    <property type="entry name" value="Putative DNA-binding domain"/>
    <property type="match status" value="1"/>
</dbReference>
<dbReference type="GeneID" id="20195671"/>
<protein>
    <recommendedName>
        <fullName evidence="19">Proton-coupled zinc antiporter SLC30A9, mitochondrial</fullName>
    </recommendedName>
    <alternativeName>
        <fullName evidence="18">Solute carrier family 30 member 9</fullName>
    </alternativeName>
    <alternativeName>
        <fullName evidence="20">Zinc transporter 9</fullName>
    </alternativeName>
</protein>
<evidence type="ECO:0000256" key="22">
    <source>
        <dbReference type="SAM" id="Phobius"/>
    </source>
</evidence>
<dbReference type="InParanoid" id="T1EGG9"/>
<dbReference type="eggNOG" id="KOG2802">
    <property type="taxonomic scope" value="Eukaryota"/>
</dbReference>
<evidence type="ECO:0000259" key="23">
    <source>
        <dbReference type="Pfam" id="PF01545"/>
    </source>
</evidence>
<evidence type="ECO:0000256" key="5">
    <source>
        <dbReference type="ARBA" id="ARBA00022448"/>
    </source>
</evidence>
<dbReference type="RefSeq" id="XP_009031889.1">
    <property type="nucleotide sequence ID" value="XM_009033641.1"/>
</dbReference>
<comment type="subcellular location">
    <subcellularLocation>
        <location evidence="3">Endoplasmic reticulum</location>
    </subcellularLocation>
    <subcellularLocation>
        <location evidence="2">Mitochondrion membrane</location>
        <topology evidence="2">Multi-pass membrane protein</topology>
    </subcellularLocation>
    <subcellularLocation>
        <location evidence="1">Nucleus</location>
    </subcellularLocation>
</comment>
<feature type="transmembrane region" description="Helical" evidence="22">
    <location>
        <begin position="225"/>
        <end position="247"/>
    </location>
</feature>
<keyword evidence="14" id="KW-0496">Mitochondrion</keyword>
<keyword evidence="8" id="KW-0256">Endoplasmic reticulum</keyword>
<reference evidence="24 26" key="2">
    <citation type="journal article" date="2013" name="Nature">
        <title>Insights into bilaterian evolution from three spiralian genomes.</title>
        <authorList>
            <person name="Simakov O."/>
            <person name="Marletaz F."/>
            <person name="Cho S.J."/>
            <person name="Edsinger-Gonzales E."/>
            <person name="Havlak P."/>
            <person name="Hellsten U."/>
            <person name="Kuo D.H."/>
            <person name="Larsson T."/>
            <person name="Lv J."/>
            <person name="Arendt D."/>
            <person name="Savage R."/>
            <person name="Osoegawa K."/>
            <person name="de Jong P."/>
            <person name="Grimwood J."/>
            <person name="Chapman J.A."/>
            <person name="Shapiro H."/>
            <person name="Aerts A."/>
            <person name="Otillar R.P."/>
            <person name="Terry A.Y."/>
            <person name="Boore J.L."/>
            <person name="Grigoriev I.V."/>
            <person name="Lindberg D.R."/>
            <person name="Seaver E.C."/>
            <person name="Weisblat D.A."/>
            <person name="Putnam N.H."/>
            <person name="Rokhsar D.S."/>
        </authorList>
    </citation>
    <scope>NUCLEOTIDE SEQUENCE</scope>
</reference>
<feature type="transmembrane region" description="Helical" evidence="22">
    <location>
        <begin position="194"/>
        <end position="213"/>
    </location>
</feature>
<keyword evidence="26" id="KW-1185">Reference proteome</keyword>
<dbReference type="CTD" id="20195671"/>
<feature type="transmembrane region" description="Helical" evidence="22">
    <location>
        <begin position="115"/>
        <end position="140"/>
    </location>
</feature>
<dbReference type="NCBIfam" id="TIGR01297">
    <property type="entry name" value="CDF"/>
    <property type="match status" value="1"/>
</dbReference>
<evidence type="ECO:0000256" key="13">
    <source>
        <dbReference type="ARBA" id="ARBA00023065"/>
    </source>
</evidence>
<evidence type="ECO:0000256" key="4">
    <source>
        <dbReference type="ARBA" id="ARBA00008873"/>
    </source>
</evidence>
<dbReference type="GO" id="GO:0005634">
    <property type="term" value="C:nucleus"/>
    <property type="evidence" value="ECO:0007669"/>
    <property type="project" value="UniProtKB-SubCell"/>
</dbReference>
<name>T1EGG9_HELRO</name>
<keyword evidence="17" id="KW-0539">Nucleus</keyword>
<evidence type="ECO:0000256" key="6">
    <source>
        <dbReference type="ARBA" id="ARBA00022449"/>
    </source>
</evidence>
<organism evidence="25 26">
    <name type="scientific">Helobdella robusta</name>
    <name type="common">Californian leech</name>
    <dbReference type="NCBI Taxonomy" id="6412"/>
    <lineage>
        <taxon>Eukaryota</taxon>
        <taxon>Metazoa</taxon>
        <taxon>Spiralia</taxon>
        <taxon>Lophotrochozoa</taxon>
        <taxon>Annelida</taxon>
        <taxon>Clitellata</taxon>
        <taxon>Hirudinea</taxon>
        <taxon>Rhynchobdellida</taxon>
        <taxon>Glossiphoniidae</taxon>
        <taxon>Helobdella</taxon>
    </lineage>
</organism>
<dbReference type="InterPro" id="IPR037129">
    <property type="entry name" value="XPA_sf"/>
</dbReference>
<keyword evidence="6" id="KW-0050">Antiport</keyword>
<evidence type="ECO:0000313" key="24">
    <source>
        <dbReference type="EMBL" id="ESN90021.1"/>
    </source>
</evidence>
<keyword evidence="9" id="KW-0862">Zinc</keyword>
<evidence type="ECO:0000256" key="2">
    <source>
        <dbReference type="ARBA" id="ARBA00004225"/>
    </source>
</evidence>
<feature type="transmembrane region" description="Helical" evidence="22">
    <location>
        <begin position="311"/>
        <end position="333"/>
    </location>
</feature>
<evidence type="ECO:0000256" key="16">
    <source>
        <dbReference type="ARBA" id="ARBA00023163"/>
    </source>
</evidence>
<keyword evidence="5" id="KW-0813">Transport</keyword>
<evidence type="ECO:0000256" key="14">
    <source>
        <dbReference type="ARBA" id="ARBA00023128"/>
    </source>
</evidence>
<dbReference type="CDD" id="cd21078">
    <property type="entry name" value="NTD_ZNT9"/>
    <property type="match status" value="1"/>
</dbReference>
<gene>
    <name evidence="25" type="primary">20195671</name>
    <name evidence="24" type="ORF">HELRODRAFT_116663</name>
</gene>
<dbReference type="OMA" id="HSMFSEC"/>
<feature type="transmembrane region" description="Helical" evidence="22">
    <location>
        <begin position="89"/>
        <end position="109"/>
    </location>
</feature>
<dbReference type="EnsemblMetazoa" id="HelroT116663">
    <property type="protein sequence ID" value="HelroP116663"/>
    <property type="gene ID" value="HelroG116663"/>
</dbReference>
<keyword evidence="12" id="KW-0805">Transcription regulation</keyword>
<evidence type="ECO:0000256" key="12">
    <source>
        <dbReference type="ARBA" id="ARBA00023015"/>
    </source>
</evidence>
<dbReference type="GO" id="GO:0031966">
    <property type="term" value="C:mitochondrial membrane"/>
    <property type="evidence" value="ECO:0007669"/>
    <property type="project" value="UniProtKB-SubCell"/>
</dbReference>
<dbReference type="InterPro" id="IPR040177">
    <property type="entry name" value="SLC30A9"/>
</dbReference>
<dbReference type="PANTHER" id="PTHR13414">
    <property type="entry name" value="HUEL-CATION TRANSPORTER"/>
    <property type="match status" value="1"/>
</dbReference>
<keyword evidence="16" id="KW-0804">Transcription</keyword>
<evidence type="ECO:0000256" key="3">
    <source>
        <dbReference type="ARBA" id="ARBA00004240"/>
    </source>
</evidence>
<evidence type="ECO:0000256" key="11">
    <source>
        <dbReference type="ARBA" id="ARBA00022989"/>
    </source>
</evidence>
<keyword evidence="11 22" id="KW-1133">Transmembrane helix</keyword>
<dbReference type="STRING" id="6412.T1EGG9"/>
<dbReference type="InterPro" id="IPR027469">
    <property type="entry name" value="Cation_efflux_TMD_sf"/>
</dbReference>
<feature type="domain" description="Cation efflux protein transmembrane" evidence="23">
    <location>
        <begin position="123"/>
        <end position="332"/>
    </location>
</feature>
<accession>T1EGG9</accession>
<evidence type="ECO:0000256" key="15">
    <source>
        <dbReference type="ARBA" id="ARBA00023136"/>
    </source>
</evidence>
<dbReference type="GO" id="GO:0005783">
    <property type="term" value="C:endoplasmic reticulum"/>
    <property type="evidence" value="ECO:0000318"/>
    <property type="project" value="GO_Central"/>
</dbReference>
<evidence type="ECO:0000256" key="17">
    <source>
        <dbReference type="ARBA" id="ARBA00023242"/>
    </source>
</evidence>
<evidence type="ECO:0000256" key="10">
    <source>
        <dbReference type="ARBA" id="ARBA00022906"/>
    </source>
</evidence>
<dbReference type="GO" id="GO:0006829">
    <property type="term" value="P:zinc ion transport"/>
    <property type="evidence" value="ECO:0000318"/>
    <property type="project" value="GO_Central"/>
</dbReference>
<dbReference type="Pfam" id="PF01545">
    <property type="entry name" value="Cation_efflux"/>
    <property type="match status" value="1"/>
</dbReference>
<reference evidence="25" key="3">
    <citation type="submission" date="2015-06" db="UniProtKB">
        <authorList>
            <consortium name="EnsemblMetazoa"/>
        </authorList>
    </citation>
    <scope>IDENTIFICATION</scope>
</reference>
<dbReference type="OrthoDB" id="435980at2759"/>
<evidence type="ECO:0000256" key="9">
    <source>
        <dbReference type="ARBA" id="ARBA00022833"/>
    </source>
</evidence>
<dbReference type="EMBL" id="KB097783">
    <property type="protein sequence ID" value="ESN90021.1"/>
    <property type="molecule type" value="Genomic_DNA"/>
</dbReference>
<dbReference type="InterPro" id="IPR009061">
    <property type="entry name" value="DNA-bd_dom_put_sf"/>
</dbReference>
<keyword evidence="7 22" id="KW-0812">Transmembrane</keyword>
<proteinExistence type="inferred from homology"/>
<dbReference type="InterPro" id="IPR002524">
    <property type="entry name" value="Cation_efflux"/>
</dbReference>
<dbReference type="GO" id="GO:0006882">
    <property type="term" value="P:intracellular zinc ion homeostasis"/>
    <property type="evidence" value="ECO:0000318"/>
    <property type="project" value="GO_Central"/>
</dbReference>
<evidence type="ECO:0000313" key="25">
    <source>
        <dbReference type="EnsemblMetazoa" id="HelroP116663"/>
    </source>
</evidence>
<dbReference type="InterPro" id="IPR058533">
    <property type="entry name" value="Cation_efflux_TM"/>
</dbReference>
<comment type="similarity">
    <text evidence="4">Belongs to the cation diffusion facilitator (CDF) transporter (TC 2.A.4) family. SLC30A subfamily.</text>
</comment>
<dbReference type="FunCoup" id="T1EGG9">
    <property type="interactions" value="1337"/>
</dbReference>
<keyword evidence="15 22" id="KW-0472">Membrane</keyword>